<dbReference type="GO" id="GO:0004803">
    <property type="term" value="F:transposase activity"/>
    <property type="evidence" value="ECO:0007669"/>
    <property type="project" value="InterPro"/>
</dbReference>
<evidence type="ECO:0000313" key="3">
    <source>
        <dbReference type="EMBL" id="VAW70347.1"/>
    </source>
</evidence>
<evidence type="ECO:0000259" key="1">
    <source>
        <dbReference type="Pfam" id="PF01548"/>
    </source>
</evidence>
<proteinExistence type="predicted"/>
<feature type="non-terminal residue" evidence="3">
    <location>
        <position position="302"/>
    </location>
</feature>
<dbReference type="Pfam" id="PF02371">
    <property type="entry name" value="Transposase_20"/>
    <property type="match status" value="1"/>
</dbReference>
<dbReference type="InterPro" id="IPR002525">
    <property type="entry name" value="Transp_IS110-like_N"/>
</dbReference>
<gene>
    <name evidence="3" type="ORF">MNBD_GAMMA10-1691</name>
</gene>
<name>A0A3B0Y455_9ZZZZ</name>
<reference evidence="3" key="1">
    <citation type="submission" date="2018-06" db="EMBL/GenBank/DDBJ databases">
        <authorList>
            <person name="Zhirakovskaya E."/>
        </authorList>
    </citation>
    <scope>NUCLEOTIDE SEQUENCE</scope>
</reference>
<feature type="domain" description="Transposase IS116/IS110/IS902 C-terminal" evidence="2">
    <location>
        <begin position="216"/>
        <end position="298"/>
    </location>
</feature>
<organism evidence="3">
    <name type="scientific">hydrothermal vent metagenome</name>
    <dbReference type="NCBI Taxonomy" id="652676"/>
    <lineage>
        <taxon>unclassified sequences</taxon>
        <taxon>metagenomes</taxon>
        <taxon>ecological metagenomes</taxon>
    </lineage>
</organism>
<dbReference type="NCBIfam" id="NF033542">
    <property type="entry name" value="transpos_IS110"/>
    <property type="match status" value="1"/>
</dbReference>
<dbReference type="GO" id="GO:0006313">
    <property type="term" value="P:DNA transposition"/>
    <property type="evidence" value="ECO:0007669"/>
    <property type="project" value="InterPro"/>
</dbReference>
<dbReference type="PANTHER" id="PTHR33055:SF15">
    <property type="entry name" value="TRANSPOSASE-RELATED"/>
    <property type="match status" value="1"/>
</dbReference>
<evidence type="ECO:0000259" key="2">
    <source>
        <dbReference type="Pfam" id="PF02371"/>
    </source>
</evidence>
<feature type="domain" description="Transposase IS110-like N-terminal" evidence="1">
    <location>
        <begin position="5"/>
        <end position="140"/>
    </location>
</feature>
<dbReference type="GO" id="GO:0003677">
    <property type="term" value="F:DNA binding"/>
    <property type="evidence" value="ECO:0007669"/>
    <property type="project" value="InterPro"/>
</dbReference>
<dbReference type="EMBL" id="UOFJ01000515">
    <property type="protein sequence ID" value="VAW70347.1"/>
    <property type="molecule type" value="Genomic_DNA"/>
</dbReference>
<dbReference type="Pfam" id="PF01548">
    <property type="entry name" value="DEDD_Tnp_IS110"/>
    <property type="match status" value="1"/>
</dbReference>
<dbReference type="InterPro" id="IPR003346">
    <property type="entry name" value="Transposase_20"/>
</dbReference>
<accession>A0A3B0Y455</accession>
<dbReference type="InterPro" id="IPR047650">
    <property type="entry name" value="Transpos_IS110"/>
</dbReference>
<sequence>MSLYCGIDLHSNNHVITIINDEDKIVFERRVPNDLTITLQHLSPYQGEILAIAVESTYNWYWLVDGLMDQGYSLRLVNTAAVKQYEGLKYTNDETDAFHLAHLMRLGILPTGYIYPKKQRAVRDLLRKRSFLVRHRTAYTLSAQSLHSRLSGRQASCKVIQRPTAESIYLPRIEDPNRKLELQTSLQMIQVFNQQIIRIEKEVMSQMKLSSEFNGLKQVPGIGNILALTIALETGDIARFRKAGNYASYCRTVSSRRESNGKKKGEGNRKNGNKYLGWAFVEAANFLVRFSDDGKRFFQRKL</sequence>
<dbReference type="AlphaFoldDB" id="A0A3B0Y455"/>
<dbReference type="PANTHER" id="PTHR33055">
    <property type="entry name" value="TRANSPOSASE FOR INSERTION SEQUENCE ELEMENT IS1111A"/>
    <property type="match status" value="1"/>
</dbReference>
<protein>
    <submittedName>
        <fullName evidence="3">ISGsu4, transposase</fullName>
    </submittedName>
</protein>